<evidence type="ECO:0000313" key="3">
    <source>
        <dbReference type="EMBL" id="MCO6394432.1"/>
    </source>
</evidence>
<keyword evidence="2" id="KW-1133">Transmembrane helix</keyword>
<dbReference type="AlphaFoldDB" id="A0AAW5HU95"/>
<keyword evidence="4" id="KW-1185">Reference proteome</keyword>
<evidence type="ECO:0000256" key="1">
    <source>
        <dbReference type="SAM" id="MobiDB-lite"/>
    </source>
</evidence>
<dbReference type="Pfam" id="PF04977">
    <property type="entry name" value="DivIC"/>
    <property type="match status" value="1"/>
</dbReference>
<accession>A0AAW5HU95</accession>
<evidence type="ECO:0000256" key="2">
    <source>
        <dbReference type="SAM" id="Phobius"/>
    </source>
</evidence>
<proteinExistence type="predicted"/>
<comment type="caution">
    <text evidence="3">The sequence shown here is derived from an EMBL/GenBank/DDBJ whole genome shotgun (WGS) entry which is preliminary data.</text>
</comment>
<protein>
    <submittedName>
        <fullName evidence="3">Septum formation initiator family protein</fullName>
    </submittedName>
</protein>
<dbReference type="Proteomes" id="UP001205920">
    <property type="component" value="Unassembled WGS sequence"/>
</dbReference>
<dbReference type="InterPro" id="IPR007060">
    <property type="entry name" value="FtsL/DivIC"/>
</dbReference>
<dbReference type="EMBL" id="JAEUWV010000005">
    <property type="protein sequence ID" value="MCO6394432.1"/>
    <property type="molecule type" value="Genomic_DNA"/>
</dbReference>
<organism evidence="3 4">
    <name type="scientific">Corynebacterium lipophilum</name>
    <dbReference type="NCBI Taxonomy" id="2804918"/>
    <lineage>
        <taxon>Bacteria</taxon>
        <taxon>Bacillati</taxon>
        <taxon>Actinomycetota</taxon>
        <taxon>Actinomycetes</taxon>
        <taxon>Mycobacteriales</taxon>
        <taxon>Corynebacteriaceae</taxon>
        <taxon>Corynebacterium</taxon>
    </lineage>
</organism>
<gene>
    <name evidence="3" type="ORF">JMN37_05475</name>
</gene>
<feature type="compositionally biased region" description="Low complexity" evidence="1">
    <location>
        <begin position="152"/>
        <end position="178"/>
    </location>
</feature>
<name>A0AAW5HU95_9CORY</name>
<evidence type="ECO:0000313" key="4">
    <source>
        <dbReference type="Proteomes" id="UP001205920"/>
    </source>
</evidence>
<feature type="transmembrane region" description="Helical" evidence="2">
    <location>
        <begin position="27"/>
        <end position="48"/>
    </location>
</feature>
<keyword evidence="2" id="KW-0472">Membrane</keyword>
<sequence>MASREQRKQQLAEQKANRESRFAAPNLATLALLIIVLIAVLVAVAAPLRNFYEGRNEIARAQANIEYLERRQADLEREIAKYEDPEYLNQVARRRLGVMEPGESAWRVIDPRMTHGTTITSDETPDDRGWAVFLWDSLREVPEDVPADAPEESPAPAESLVPEAPAEAPGAPDAPEAQ</sequence>
<keyword evidence="2" id="KW-0812">Transmembrane</keyword>
<reference evidence="3 4" key="1">
    <citation type="submission" date="2021-01" db="EMBL/GenBank/DDBJ databases">
        <title>Identification and Characterization of Corynebacterium sp.</title>
        <authorList>
            <person name="Luo Q."/>
            <person name="Qu P."/>
            <person name="Chen Q."/>
        </authorList>
    </citation>
    <scope>NUCLEOTIDE SEQUENCE [LARGE SCALE GENOMIC DNA]</scope>
    <source>
        <strain evidence="3 4">MC-18</strain>
    </source>
</reference>
<feature type="region of interest" description="Disordered" evidence="1">
    <location>
        <begin position="141"/>
        <end position="178"/>
    </location>
</feature>